<sequence>MWVDILLAVVALAGVTYGIAGDPRKDGKLTMAGKGIVVVAAVALVLSIIKSVGDENDRVEQKTTLTSVREELVGSKSNTDRIPSLIEEIARLQKNTEDIRLSTATAASETAKLRGAISQSLKVYA</sequence>
<keyword evidence="1" id="KW-1133">Transmembrane helix</keyword>
<organism evidence="2 3">
    <name type="scientific">Rubinisphaera italica</name>
    <dbReference type="NCBI Taxonomy" id="2527969"/>
    <lineage>
        <taxon>Bacteria</taxon>
        <taxon>Pseudomonadati</taxon>
        <taxon>Planctomycetota</taxon>
        <taxon>Planctomycetia</taxon>
        <taxon>Planctomycetales</taxon>
        <taxon>Planctomycetaceae</taxon>
        <taxon>Rubinisphaera</taxon>
    </lineage>
</organism>
<gene>
    <name evidence="2" type="ORF">Pan54_28840</name>
</gene>
<comment type="caution">
    <text evidence="2">The sequence shown here is derived from an EMBL/GenBank/DDBJ whole genome shotgun (WGS) entry which is preliminary data.</text>
</comment>
<keyword evidence="1" id="KW-0472">Membrane</keyword>
<reference evidence="2 3" key="1">
    <citation type="submission" date="2019-02" db="EMBL/GenBank/DDBJ databases">
        <title>Deep-cultivation of Planctomycetes and their phenomic and genomic characterization uncovers novel biology.</title>
        <authorList>
            <person name="Wiegand S."/>
            <person name="Jogler M."/>
            <person name="Boedeker C."/>
            <person name="Pinto D."/>
            <person name="Vollmers J."/>
            <person name="Rivas-Marin E."/>
            <person name="Kohn T."/>
            <person name="Peeters S.H."/>
            <person name="Heuer A."/>
            <person name="Rast P."/>
            <person name="Oberbeckmann S."/>
            <person name="Bunk B."/>
            <person name="Jeske O."/>
            <person name="Meyerdierks A."/>
            <person name="Storesund J.E."/>
            <person name="Kallscheuer N."/>
            <person name="Luecker S."/>
            <person name="Lage O.M."/>
            <person name="Pohl T."/>
            <person name="Merkel B.J."/>
            <person name="Hornburger P."/>
            <person name="Mueller R.-W."/>
            <person name="Bruemmer F."/>
            <person name="Labrenz M."/>
            <person name="Spormann A.M."/>
            <person name="Op Den Camp H."/>
            <person name="Overmann J."/>
            <person name="Amann R."/>
            <person name="Jetten M.S.M."/>
            <person name="Mascher T."/>
            <person name="Medema M.H."/>
            <person name="Devos D.P."/>
            <person name="Kaster A.-K."/>
            <person name="Ovreas L."/>
            <person name="Rohde M."/>
            <person name="Galperin M.Y."/>
            <person name="Jogler C."/>
        </authorList>
    </citation>
    <scope>NUCLEOTIDE SEQUENCE [LARGE SCALE GENOMIC DNA]</scope>
    <source>
        <strain evidence="2 3">Pan54</strain>
    </source>
</reference>
<dbReference type="Proteomes" id="UP000316095">
    <property type="component" value="Unassembled WGS sequence"/>
</dbReference>
<evidence type="ECO:0000313" key="2">
    <source>
        <dbReference type="EMBL" id="TWT62144.1"/>
    </source>
</evidence>
<accession>A0A5C5XH39</accession>
<proteinExistence type="predicted"/>
<keyword evidence="3" id="KW-1185">Reference proteome</keyword>
<dbReference type="RefSeq" id="WP_146504035.1">
    <property type="nucleotide sequence ID" value="NZ_SJPG01000001.1"/>
</dbReference>
<feature type="transmembrane region" description="Helical" evidence="1">
    <location>
        <begin position="31"/>
        <end position="49"/>
    </location>
</feature>
<dbReference type="AlphaFoldDB" id="A0A5C5XH39"/>
<evidence type="ECO:0000313" key="3">
    <source>
        <dbReference type="Proteomes" id="UP000316095"/>
    </source>
</evidence>
<evidence type="ECO:0000256" key="1">
    <source>
        <dbReference type="SAM" id="Phobius"/>
    </source>
</evidence>
<keyword evidence="1" id="KW-0812">Transmembrane</keyword>
<protein>
    <submittedName>
        <fullName evidence="2">Uncharacterized protein</fullName>
    </submittedName>
</protein>
<dbReference type="EMBL" id="SJPG01000001">
    <property type="protein sequence ID" value="TWT62144.1"/>
    <property type="molecule type" value="Genomic_DNA"/>
</dbReference>
<name>A0A5C5XH39_9PLAN</name>